<reference evidence="5 6" key="1">
    <citation type="journal article" date="2015" name="Sci. Rep.">
        <title>Genome of the facultative scuticociliatosis pathogen Pseudocohnilembus persalinus provides insight into its virulence through horizontal gene transfer.</title>
        <authorList>
            <person name="Xiong J."/>
            <person name="Wang G."/>
            <person name="Cheng J."/>
            <person name="Tian M."/>
            <person name="Pan X."/>
            <person name="Warren A."/>
            <person name="Jiang C."/>
            <person name="Yuan D."/>
            <person name="Miao W."/>
        </authorList>
    </citation>
    <scope>NUCLEOTIDE SEQUENCE [LARGE SCALE GENOMIC DNA]</scope>
    <source>
        <strain evidence="5">36N120E</strain>
    </source>
</reference>
<evidence type="ECO:0000256" key="3">
    <source>
        <dbReference type="SAM" id="MobiDB-lite"/>
    </source>
</evidence>
<feature type="coiled-coil region" evidence="2">
    <location>
        <begin position="253"/>
        <end position="280"/>
    </location>
</feature>
<dbReference type="GO" id="GO:0008270">
    <property type="term" value="F:zinc ion binding"/>
    <property type="evidence" value="ECO:0007669"/>
    <property type="project" value="UniProtKB-KW"/>
</dbReference>
<feature type="region of interest" description="Disordered" evidence="3">
    <location>
        <begin position="1"/>
        <end position="30"/>
    </location>
</feature>
<comment type="caution">
    <text evidence="5">The sequence shown here is derived from an EMBL/GenBank/DDBJ whole genome shotgun (WGS) entry which is preliminary data.</text>
</comment>
<gene>
    <name evidence="5" type="ORF">PPERSA_03318</name>
</gene>
<keyword evidence="1" id="KW-0479">Metal-binding</keyword>
<evidence type="ECO:0000256" key="2">
    <source>
        <dbReference type="SAM" id="Coils"/>
    </source>
</evidence>
<dbReference type="AlphaFoldDB" id="A0A0V0Q8Y9"/>
<evidence type="ECO:0000259" key="4">
    <source>
        <dbReference type="PROSITE" id="PS50157"/>
    </source>
</evidence>
<feature type="compositionally biased region" description="Basic and acidic residues" evidence="3">
    <location>
        <begin position="9"/>
        <end position="30"/>
    </location>
</feature>
<dbReference type="Proteomes" id="UP000054937">
    <property type="component" value="Unassembled WGS sequence"/>
</dbReference>
<keyword evidence="6" id="KW-1185">Reference proteome</keyword>
<protein>
    <recommendedName>
        <fullName evidence="4">C2H2-type domain-containing protein</fullName>
    </recommendedName>
</protein>
<feature type="compositionally biased region" description="Basic and acidic residues" evidence="3">
    <location>
        <begin position="67"/>
        <end position="81"/>
    </location>
</feature>
<keyword evidence="1" id="KW-0863">Zinc-finger</keyword>
<sequence>MQDSSNQQIKKEEGEDYEDKNQSGKKSNKEEWKCLDCKKSYKSYPAFYTHNKLKHDGKPPQNYDIPRSLEDIRKDRGRPRVTDSSQRIKFTMQDKHQQKCEDNIYEFLGKLGQKGDENGQKDNTVIRGYLKKPLDAGQLFPLDSFQNNEYYAQIADSVREQIIRVSEELARRDEWEFVDPLDLKPDDMTEFSIYNLKALFYNLRDQNMIDKYTTLVVYLIWVSKELLEKAYKEITIVSLIYCAEYWKKSDPLVVEYEQKFADKYKENEEYKAAVKKMRQEFKDNFFQNMSDLFAPYNLELLSDNTDQKQYLEKFQMWYFHFDDNEVIDQENGQGEGDYGDEDDEDNDDYDEDEGDDIN</sequence>
<evidence type="ECO:0000313" key="6">
    <source>
        <dbReference type="Proteomes" id="UP000054937"/>
    </source>
</evidence>
<evidence type="ECO:0000313" key="5">
    <source>
        <dbReference type="EMBL" id="KRW98487.1"/>
    </source>
</evidence>
<name>A0A0V0Q8Y9_PSEPJ</name>
<keyword evidence="2" id="KW-0175">Coiled coil</keyword>
<feature type="domain" description="C2H2-type" evidence="4">
    <location>
        <begin position="32"/>
        <end position="60"/>
    </location>
</feature>
<organism evidence="5 6">
    <name type="scientific">Pseudocohnilembus persalinus</name>
    <name type="common">Ciliate</name>
    <dbReference type="NCBI Taxonomy" id="266149"/>
    <lineage>
        <taxon>Eukaryota</taxon>
        <taxon>Sar</taxon>
        <taxon>Alveolata</taxon>
        <taxon>Ciliophora</taxon>
        <taxon>Intramacronucleata</taxon>
        <taxon>Oligohymenophorea</taxon>
        <taxon>Scuticociliatia</taxon>
        <taxon>Philasterida</taxon>
        <taxon>Pseudocohnilembidae</taxon>
        <taxon>Pseudocohnilembus</taxon>
    </lineage>
</organism>
<dbReference type="OrthoDB" id="291189at2759"/>
<accession>A0A0V0Q8Y9</accession>
<dbReference type="InterPro" id="IPR013087">
    <property type="entry name" value="Znf_C2H2_type"/>
</dbReference>
<dbReference type="PROSITE" id="PS50157">
    <property type="entry name" value="ZINC_FINGER_C2H2_2"/>
    <property type="match status" value="1"/>
</dbReference>
<keyword evidence="1" id="KW-0862">Zinc</keyword>
<evidence type="ECO:0000256" key="1">
    <source>
        <dbReference type="PROSITE-ProRule" id="PRU00042"/>
    </source>
</evidence>
<proteinExistence type="predicted"/>
<feature type="region of interest" description="Disordered" evidence="3">
    <location>
        <begin position="52"/>
        <end position="85"/>
    </location>
</feature>
<dbReference type="EMBL" id="LDAU01000243">
    <property type="protein sequence ID" value="KRW98487.1"/>
    <property type="molecule type" value="Genomic_DNA"/>
</dbReference>
<dbReference type="InParanoid" id="A0A0V0Q8Y9"/>
<feature type="region of interest" description="Disordered" evidence="3">
    <location>
        <begin position="328"/>
        <end position="358"/>
    </location>
</feature>
<feature type="compositionally biased region" description="Acidic residues" evidence="3">
    <location>
        <begin position="337"/>
        <end position="358"/>
    </location>
</feature>
<dbReference type="PROSITE" id="PS00028">
    <property type="entry name" value="ZINC_FINGER_C2H2_1"/>
    <property type="match status" value="1"/>
</dbReference>